<dbReference type="Gene3D" id="3.10.450.50">
    <property type="match status" value="1"/>
</dbReference>
<reference evidence="2 3" key="1">
    <citation type="submission" date="2022-04" db="EMBL/GenBank/DDBJ databases">
        <title>Halobacillus sp. isolated from saltern.</title>
        <authorList>
            <person name="Won M."/>
            <person name="Lee C.-M."/>
            <person name="Woen H.-Y."/>
            <person name="Kwon S.-W."/>
        </authorList>
    </citation>
    <scope>NUCLEOTIDE SEQUENCE [LARGE SCALE GENOMIC DNA]</scope>
    <source>
        <strain evidence="2 3">SSTM10-2</strain>
    </source>
</reference>
<evidence type="ECO:0000259" key="1">
    <source>
        <dbReference type="Pfam" id="PF14534"/>
    </source>
</evidence>
<dbReference type="InterPro" id="IPR032710">
    <property type="entry name" value="NTF2-like_dom_sf"/>
</dbReference>
<dbReference type="EMBL" id="CP095074">
    <property type="protein sequence ID" value="UOQ95320.1"/>
    <property type="molecule type" value="Genomic_DNA"/>
</dbReference>
<dbReference type="RefSeq" id="WP_244755173.1">
    <property type="nucleotide sequence ID" value="NZ_CP095074.1"/>
</dbReference>
<feature type="domain" description="DUF4440" evidence="1">
    <location>
        <begin position="17"/>
        <end position="123"/>
    </location>
</feature>
<accession>A0ABY4H4C9</accession>
<organism evidence="2 3">
    <name type="scientific">Halobacillus shinanisalinarum</name>
    <dbReference type="NCBI Taxonomy" id="2932258"/>
    <lineage>
        <taxon>Bacteria</taxon>
        <taxon>Bacillati</taxon>
        <taxon>Bacillota</taxon>
        <taxon>Bacilli</taxon>
        <taxon>Bacillales</taxon>
        <taxon>Bacillaceae</taxon>
        <taxon>Halobacillus</taxon>
    </lineage>
</organism>
<name>A0ABY4H4C9_9BACI</name>
<dbReference type="InterPro" id="IPR027843">
    <property type="entry name" value="DUF4440"/>
</dbReference>
<dbReference type="Proteomes" id="UP000831880">
    <property type="component" value="Chromosome"/>
</dbReference>
<dbReference type="Pfam" id="PF14534">
    <property type="entry name" value="DUF4440"/>
    <property type="match status" value="1"/>
</dbReference>
<evidence type="ECO:0000313" key="2">
    <source>
        <dbReference type="EMBL" id="UOQ95320.1"/>
    </source>
</evidence>
<keyword evidence="3" id="KW-1185">Reference proteome</keyword>
<protein>
    <submittedName>
        <fullName evidence="2">DUF4440 domain-containing protein</fullName>
    </submittedName>
</protein>
<dbReference type="SUPFAM" id="SSF54427">
    <property type="entry name" value="NTF2-like"/>
    <property type="match status" value="1"/>
</dbReference>
<sequence>MNDARKEFTVMHDQFLTEWSKALKNGDTSTIERRMHTDYYVTFFSENQHPMYFDRKEAVEGMRASVESARSFTKRLNNRITRLRNNDNVVVFYEQVLLNREREEMSRLLTIENWRKVNKQWLIIREMEEKI</sequence>
<proteinExistence type="predicted"/>
<evidence type="ECO:0000313" key="3">
    <source>
        <dbReference type="Proteomes" id="UP000831880"/>
    </source>
</evidence>
<gene>
    <name evidence="2" type="ORF">MUO14_10540</name>
</gene>